<gene>
    <name evidence="10" type="ORF">Nepgr_024340</name>
</gene>
<dbReference type="InterPro" id="IPR033896">
    <property type="entry name" value="MEF2-like_N"/>
</dbReference>
<sequence length="217" mass="24942">MVRGKTQMKRIENKTSRQVTFSKRRNGLLKKAFELSVLCDAEVALVVFSPRGKLYEFATTSVQETIARYQMHTKDVQTNVEQDMRQLKHETAILQKKIETLEAAKRNLLGECIGSCTIEELQKHESLLERSIRRIRAQKNQVFNGQIQLLKEKEKILVAEEARQFAKHDLQMQPQERSTRQNEDAASKDNSQVSEVVTDLFIGLPESRAKCLLKQVG</sequence>
<evidence type="ECO:0000313" key="11">
    <source>
        <dbReference type="Proteomes" id="UP001279734"/>
    </source>
</evidence>
<evidence type="ECO:0000256" key="6">
    <source>
        <dbReference type="SAM" id="Coils"/>
    </source>
</evidence>
<comment type="caution">
    <text evidence="10">The sequence shown here is derived from an EMBL/GenBank/DDBJ whole genome shotgun (WGS) entry which is preliminary data.</text>
</comment>
<evidence type="ECO:0000256" key="3">
    <source>
        <dbReference type="ARBA" id="ARBA00023125"/>
    </source>
</evidence>
<keyword evidence="4" id="KW-0804">Transcription</keyword>
<dbReference type="PRINTS" id="PR00404">
    <property type="entry name" value="MADSDOMAIN"/>
</dbReference>
<dbReference type="InterPro" id="IPR002487">
    <property type="entry name" value="TF_Kbox"/>
</dbReference>
<dbReference type="EMBL" id="BSYO01000024">
    <property type="protein sequence ID" value="GMH22497.1"/>
    <property type="molecule type" value="Genomic_DNA"/>
</dbReference>
<keyword evidence="6" id="KW-0175">Coiled coil</keyword>
<proteinExistence type="predicted"/>
<dbReference type="SUPFAM" id="SSF55455">
    <property type="entry name" value="SRF-like"/>
    <property type="match status" value="1"/>
</dbReference>
<evidence type="ECO:0000256" key="7">
    <source>
        <dbReference type="SAM" id="MobiDB-lite"/>
    </source>
</evidence>
<feature type="domain" description="K-box" evidence="9">
    <location>
        <begin position="84"/>
        <end position="176"/>
    </location>
</feature>
<evidence type="ECO:0000256" key="4">
    <source>
        <dbReference type="ARBA" id="ARBA00023163"/>
    </source>
</evidence>
<evidence type="ECO:0000256" key="2">
    <source>
        <dbReference type="ARBA" id="ARBA00023015"/>
    </source>
</evidence>
<keyword evidence="11" id="KW-1185">Reference proteome</keyword>
<dbReference type="PANTHER" id="PTHR48019">
    <property type="entry name" value="SERUM RESPONSE FACTOR HOMOLOG"/>
    <property type="match status" value="1"/>
</dbReference>
<evidence type="ECO:0000259" key="9">
    <source>
        <dbReference type="PROSITE" id="PS51297"/>
    </source>
</evidence>
<dbReference type="InterPro" id="IPR002100">
    <property type="entry name" value="TF_MADSbox"/>
</dbReference>
<accession>A0AAD3XYI1</accession>
<dbReference type="InterPro" id="IPR036879">
    <property type="entry name" value="TF_MADSbox_sf"/>
</dbReference>
<dbReference type="PROSITE" id="PS51297">
    <property type="entry name" value="K_BOX"/>
    <property type="match status" value="1"/>
</dbReference>
<dbReference type="PROSITE" id="PS50066">
    <property type="entry name" value="MADS_BOX_2"/>
    <property type="match status" value="1"/>
</dbReference>
<dbReference type="GO" id="GO:0045944">
    <property type="term" value="P:positive regulation of transcription by RNA polymerase II"/>
    <property type="evidence" value="ECO:0007669"/>
    <property type="project" value="InterPro"/>
</dbReference>
<dbReference type="GO" id="GO:0003700">
    <property type="term" value="F:DNA-binding transcription factor activity"/>
    <property type="evidence" value="ECO:0007669"/>
    <property type="project" value="InterPro"/>
</dbReference>
<keyword evidence="2" id="KW-0805">Transcription regulation</keyword>
<keyword evidence="5" id="KW-0539">Nucleus</keyword>
<dbReference type="GO" id="GO:0000977">
    <property type="term" value="F:RNA polymerase II transcription regulatory region sequence-specific DNA binding"/>
    <property type="evidence" value="ECO:0007669"/>
    <property type="project" value="InterPro"/>
</dbReference>
<protein>
    <submittedName>
        <fullName evidence="10">Uncharacterized protein</fullName>
    </submittedName>
</protein>
<dbReference type="InterPro" id="IPR050142">
    <property type="entry name" value="MADS-box/MEF2_TF"/>
</dbReference>
<feature type="domain" description="MADS-box" evidence="8">
    <location>
        <begin position="1"/>
        <end position="61"/>
    </location>
</feature>
<comment type="subcellular location">
    <subcellularLocation>
        <location evidence="1">Nucleus</location>
    </subcellularLocation>
</comment>
<dbReference type="Proteomes" id="UP001279734">
    <property type="component" value="Unassembled WGS sequence"/>
</dbReference>
<dbReference type="Gene3D" id="3.40.1810.10">
    <property type="entry name" value="Transcription factor, MADS-box"/>
    <property type="match status" value="1"/>
</dbReference>
<dbReference type="GO" id="GO:0046983">
    <property type="term" value="F:protein dimerization activity"/>
    <property type="evidence" value="ECO:0007669"/>
    <property type="project" value="InterPro"/>
</dbReference>
<organism evidence="10 11">
    <name type="scientific">Nepenthes gracilis</name>
    <name type="common">Slender pitcher plant</name>
    <dbReference type="NCBI Taxonomy" id="150966"/>
    <lineage>
        <taxon>Eukaryota</taxon>
        <taxon>Viridiplantae</taxon>
        <taxon>Streptophyta</taxon>
        <taxon>Embryophyta</taxon>
        <taxon>Tracheophyta</taxon>
        <taxon>Spermatophyta</taxon>
        <taxon>Magnoliopsida</taxon>
        <taxon>eudicotyledons</taxon>
        <taxon>Gunneridae</taxon>
        <taxon>Pentapetalae</taxon>
        <taxon>Caryophyllales</taxon>
        <taxon>Nepenthaceae</taxon>
        <taxon>Nepenthes</taxon>
    </lineage>
</organism>
<evidence type="ECO:0000256" key="1">
    <source>
        <dbReference type="ARBA" id="ARBA00004123"/>
    </source>
</evidence>
<feature type="compositionally biased region" description="Basic and acidic residues" evidence="7">
    <location>
        <begin position="177"/>
        <end position="187"/>
    </location>
</feature>
<evidence type="ECO:0000256" key="5">
    <source>
        <dbReference type="ARBA" id="ARBA00023242"/>
    </source>
</evidence>
<evidence type="ECO:0000313" key="10">
    <source>
        <dbReference type="EMBL" id="GMH22497.1"/>
    </source>
</evidence>
<dbReference type="FunFam" id="3.40.1810.10:FF:000008">
    <property type="entry name" value="MADS-box transcription factor 1"/>
    <property type="match status" value="1"/>
</dbReference>
<dbReference type="Pfam" id="PF00319">
    <property type="entry name" value="SRF-TF"/>
    <property type="match status" value="1"/>
</dbReference>
<dbReference type="GO" id="GO:0005634">
    <property type="term" value="C:nucleus"/>
    <property type="evidence" value="ECO:0007669"/>
    <property type="project" value="UniProtKB-SubCell"/>
</dbReference>
<dbReference type="PROSITE" id="PS00350">
    <property type="entry name" value="MADS_BOX_1"/>
    <property type="match status" value="1"/>
</dbReference>
<dbReference type="SMART" id="SM00432">
    <property type="entry name" value="MADS"/>
    <property type="match status" value="1"/>
</dbReference>
<dbReference type="Pfam" id="PF01486">
    <property type="entry name" value="K-box"/>
    <property type="match status" value="1"/>
</dbReference>
<dbReference type="CDD" id="cd00265">
    <property type="entry name" value="MADS_MEF2_like"/>
    <property type="match status" value="1"/>
</dbReference>
<dbReference type="AlphaFoldDB" id="A0AAD3XYI1"/>
<name>A0AAD3XYI1_NEPGR</name>
<reference evidence="10" key="1">
    <citation type="submission" date="2023-05" db="EMBL/GenBank/DDBJ databases">
        <title>Nepenthes gracilis genome sequencing.</title>
        <authorList>
            <person name="Fukushima K."/>
        </authorList>
    </citation>
    <scope>NUCLEOTIDE SEQUENCE</scope>
    <source>
        <strain evidence="10">SING2019-196</strain>
    </source>
</reference>
<evidence type="ECO:0000259" key="8">
    <source>
        <dbReference type="PROSITE" id="PS50066"/>
    </source>
</evidence>
<feature type="region of interest" description="Disordered" evidence="7">
    <location>
        <begin position="167"/>
        <end position="191"/>
    </location>
</feature>
<keyword evidence="3" id="KW-0238">DNA-binding</keyword>
<feature type="coiled-coil region" evidence="6">
    <location>
        <begin position="84"/>
        <end position="141"/>
    </location>
</feature>